<dbReference type="PANTHER" id="PTHR46211:SF7">
    <property type="entry name" value="GLYCEROPHOSPHODIESTER PHOSPHODIESTERASE"/>
    <property type="match status" value="1"/>
</dbReference>
<sequence>MKKYLLTCLPAAFLLTALAGCGANGEAEEPDEMEQYENEGEFEAERTDNEVKVIAHRGASGHAPEQTMPALNKAVKMESDWLELDIQMTADGELVAFHDDEVDRTTDKEGEVGDYTLEELKELDAGSWFNEEYPEKADESYEGAEILTLEEIFDEFGSDVNYYLETKSTYLNKDMEEPLVEMIEEYGFDEKDNVIIQSFHQDSLKEVHELNESIPLVQLLWWEVDEETGEKEEWLDITPAPSEMKDEDFEEISQYAVGIGPHLEYYDGTEVIDEDFVQRAREHDFMVHVYTLNEKEDMERLMDWGVTGIFTDFPDRLHNVLDERS</sequence>
<keyword evidence="4" id="KW-1185">Reference proteome</keyword>
<organism evidence="3 4">
    <name type="scientific">Alteribacter keqinensis</name>
    <dbReference type="NCBI Taxonomy" id="2483800"/>
    <lineage>
        <taxon>Bacteria</taxon>
        <taxon>Bacillati</taxon>
        <taxon>Bacillota</taxon>
        <taxon>Bacilli</taxon>
        <taxon>Bacillales</taxon>
        <taxon>Bacillaceae</taxon>
        <taxon>Alteribacter</taxon>
    </lineage>
</organism>
<evidence type="ECO:0000313" key="3">
    <source>
        <dbReference type="EMBL" id="RNA66254.1"/>
    </source>
</evidence>
<dbReference type="SUPFAM" id="SSF51695">
    <property type="entry name" value="PLC-like phosphodiesterases"/>
    <property type="match status" value="1"/>
</dbReference>
<dbReference type="AlphaFoldDB" id="A0A3M7TLN7"/>
<reference evidence="3 4" key="1">
    <citation type="submission" date="2018-10" db="EMBL/GenBank/DDBJ databases">
        <title>Bacillus Keqinensis sp. nov., a moderately halophilic bacterium isolated from a saline-alkaline lake.</title>
        <authorList>
            <person name="Wang H."/>
        </authorList>
    </citation>
    <scope>NUCLEOTIDE SEQUENCE [LARGE SCALE GENOMIC DNA]</scope>
    <source>
        <strain evidence="3 4">KQ-3</strain>
    </source>
</reference>
<dbReference type="EMBL" id="RHIB01000004">
    <property type="protein sequence ID" value="RNA66254.1"/>
    <property type="molecule type" value="Genomic_DNA"/>
</dbReference>
<dbReference type="PROSITE" id="PS51704">
    <property type="entry name" value="GP_PDE"/>
    <property type="match status" value="1"/>
</dbReference>
<dbReference type="Proteomes" id="UP000278746">
    <property type="component" value="Unassembled WGS sequence"/>
</dbReference>
<dbReference type="CDD" id="cd08601">
    <property type="entry name" value="GDPD_SaGlpQ_like"/>
    <property type="match status" value="1"/>
</dbReference>
<keyword evidence="1" id="KW-0732">Signal</keyword>
<dbReference type="InterPro" id="IPR030395">
    <property type="entry name" value="GP_PDE_dom"/>
</dbReference>
<protein>
    <submittedName>
        <fullName evidence="3">Glycerophosphodiester phosphodiesterase</fullName>
    </submittedName>
</protein>
<dbReference type="Gene3D" id="3.20.20.190">
    <property type="entry name" value="Phosphatidylinositol (PI) phosphodiesterase"/>
    <property type="match status" value="1"/>
</dbReference>
<evidence type="ECO:0000259" key="2">
    <source>
        <dbReference type="PROSITE" id="PS51704"/>
    </source>
</evidence>
<gene>
    <name evidence="3" type="ORF">EBO34_19215</name>
</gene>
<evidence type="ECO:0000256" key="1">
    <source>
        <dbReference type="SAM" id="SignalP"/>
    </source>
</evidence>
<feature type="chain" id="PRO_5039427821" evidence="1">
    <location>
        <begin position="20"/>
        <end position="325"/>
    </location>
</feature>
<dbReference type="GO" id="GO:0008081">
    <property type="term" value="F:phosphoric diester hydrolase activity"/>
    <property type="evidence" value="ECO:0007669"/>
    <property type="project" value="InterPro"/>
</dbReference>
<name>A0A3M7TLN7_9BACI</name>
<dbReference type="PANTHER" id="PTHR46211">
    <property type="entry name" value="GLYCEROPHOSPHORYL DIESTER PHOSPHODIESTERASE"/>
    <property type="match status" value="1"/>
</dbReference>
<accession>A0A3M7TLN7</accession>
<dbReference type="Pfam" id="PF03009">
    <property type="entry name" value="GDPD"/>
    <property type="match status" value="1"/>
</dbReference>
<evidence type="ECO:0000313" key="4">
    <source>
        <dbReference type="Proteomes" id="UP000278746"/>
    </source>
</evidence>
<proteinExistence type="predicted"/>
<dbReference type="InterPro" id="IPR017946">
    <property type="entry name" value="PLC-like_Pdiesterase_TIM-brl"/>
</dbReference>
<dbReference type="PROSITE" id="PS51257">
    <property type="entry name" value="PROKAR_LIPOPROTEIN"/>
    <property type="match status" value="1"/>
</dbReference>
<comment type="caution">
    <text evidence="3">The sequence shown here is derived from an EMBL/GenBank/DDBJ whole genome shotgun (WGS) entry which is preliminary data.</text>
</comment>
<feature type="domain" description="GP-PDE" evidence="2">
    <location>
        <begin position="51"/>
        <end position="321"/>
    </location>
</feature>
<dbReference type="GO" id="GO:0006629">
    <property type="term" value="P:lipid metabolic process"/>
    <property type="evidence" value="ECO:0007669"/>
    <property type="project" value="InterPro"/>
</dbReference>
<dbReference type="OrthoDB" id="384721at2"/>
<dbReference type="RefSeq" id="WP_122901672.1">
    <property type="nucleotide sequence ID" value="NZ_RHIB01000004.1"/>
</dbReference>
<feature type="signal peptide" evidence="1">
    <location>
        <begin position="1"/>
        <end position="19"/>
    </location>
</feature>